<reference evidence="5 6" key="1">
    <citation type="submission" date="2022-12" db="EMBL/GenBank/DDBJ databases">
        <title>Metagenome assembled genome from gulf of manar.</title>
        <authorList>
            <person name="Kohli P."/>
            <person name="Pk S."/>
            <person name="Venkata Ramana C."/>
            <person name="Sasikala C."/>
        </authorList>
    </citation>
    <scope>NUCLEOTIDE SEQUENCE [LARGE SCALE GENOMIC DNA]</scope>
    <source>
        <strain evidence="5">JB008</strain>
    </source>
</reference>
<dbReference type="Proteomes" id="UP001221217">
    <property type="component" value="Unassembled WGS sequence"/>
</dbReference>
<dbReference type="EMBL" id="JAQQAL010000019">
    <property type="protein sequence ID" value="MDC7226901.1"/>
    <property type="molecule type" value="Genomic_DNA"/>
</dbReference>
<keyword evidence="3" id="KW-0804">Transcription</keyword>
<dbReference type="PANTHER" id="PTHR43280:SF30">
    <property type="entry name" value="MMSAB OPERON REGULATORY PROTEIN"/>
    <property type="match status" value="1"/>
</dbReference>
<dbReference type="InterPro" id="IPR014710">
    <property type="entry name" value="RmlC-like_jellyroll"/>
</dbReference>
<evidence type="ECO:0000256" key="1">
    <source>
        <dbReference type="ARBA" id="ARBA00023015"/>
    </source>
</evidence>
<dbReference type="SMART" id="SM00342">
    <property type="entry name" value="HTH_ARAC"/>
    <property type="match status" value="1"/>
</dbReference>
<keyword evidence="1" id="KW-0805">Transcription regulation</keyword>
<feature type="domain" description="HTH araC/xylS-type" evidence="4">
    <location>
        <begin position="167"/>
        <end position="265"/>
    </location>
</feature>
<dbReference type="Gene3D" id="1.10.10.60">
    <property type="entry name" value="Homeodomain-like"/>
    <property type="match status" value="2"/>
</dbReference>
<dbReference type="InterPro" id="IPR018060">
    <property type="entry name" value="HTH_AraC"/>
</dbReference>
<dbReference type="InterPro" id="IPR003313">
    <property type="entry name" value="AraC-bd"/>
</dbReference>
<organism evidence="5 6">
    <name type="scientific">Candidatus Thalassospirochaeta sargassi</name>
    <dbReference type="NCBI Taxonomy" id="3119039"/>
    <lineage>
        <taxon>Bacteria</taxon>
        <taxon>Pseudomonadati</taxon>
        <taxon>Spirochaetota</taxon>
        <taxon>Spirochaetia</taxon>
        <taxon>Spirochaetales</taxon>
        <taxon>Spirochaetaceae</taxon>
        <taxon>Candidatus Thalassospirochaeta</taxon>
    </lineage>
</organism>
<dbReference type="PANTHER" id="PTHR43280">
    <property type="entry name" value="ARAC-FAMILY TRANSCRIPTIONAL REGULATOR"/>
    <property type="match status" value="1"/>
</dbReference>
<dbReference type="AlphaFoldDB" id="A0AAJ1IGV0"/>
<evidence type="ECO:0000256" key="3">
    <source>
        <dbReference type="ARBA" id="ARBA00023163"/>
    </source>
</evidence>
<sequence length="274" mass="32137">MQINISDAVFVYLLQDDDQIRWHSRTHTHREDEWEMHYFIQGEGSFKNAGVTRQLQPGAVFFSSPGEIHTVMPASRTNPITYYAILFRIVGDDSDFLELLAEIDSHHKNCNIGTNYRFFFEELKDKFLSHNRARVNSGIHQFISFLYMLTDDSGDFHYSDGSNSHIERSLRIMQNNVFNKLTLEELADKLKLNKSYFIRLFSKKMNTTPMKYFTRLKIEAASSMLISTVMPIYEISDKLCFYSEFHFSKSFKQYKGLSPRYYRANYGITVSGDY</sequence>
<evidence type="ECO:0000256" key="2">
    <source>
        <dbReference type="ARBA" id="ARBA00023125"/>
    </source>
</evidence>
<dbReference type="SUPFAM" id="SSF51215">
    <property type="entry name" value="Regulatory protein AraC"/>
    <property type="match status" value="1"/>
</dbReference>
<dbReference type="Pfam" id="PF12833">
    <property type="entry name" value="HTH_18"/>
    <property type="match status" value="1"/>
</dbReference>
<dbReference type="SUPFAM" id="SSF46689">
    <property type="entry name" value="Homeodomain-like"/>
    <property type="match status" value="2"/>
</dbReference>
<accession>A0AAJ1IGV0</accession>
<comment type="caution">
    <text evidence="5">The sequence shown here is derived from an EMBL/GenBank/DDBJ whole genome shotgun (WGS) entry which is preliminary data.</text>
</comment>
<dbReference type="GO" id="GO:0003700">
    <property type="term" value="F:DNA-binding transcription factor activity"/>
    <property type="evidence" value="ECO:0007669"/>
    <property type="project" value="InterPro"/>
</dbReference>
<dbReference type="InterPro" id="IPR009057">
    <property type="entry name" value="Homeodomain-like_sf"/>
</dbReference>
<proteinExistence type="predicted"/>
<dbReference type="Gene3D" id="2.60.120.10">
    <property type="entry name" value="Jelly Rolls"/>
    <property type="match status" value="1"/>
</dbReference>
<protein>
    <submittedName>
        <fullName evidence="5">AraC family transcriptional regulator</fullName>
    </submittedName>
</protein>
<gene>
    <name evidence="5" type="ORF">PQJ61_09075</name>
</gene>
<evidence type="ECO:0000313" key="5">
    <source>
        <dbReference type="EMBL" id="MDC7226901.1"/>
    </source>
</evidence>
<evidence type="ECO:0000259" key="4">
    <source>
        <dbReference type="PROSITE" id="PS01124"/>
    </source>
</evidence>
<keyword evidence="2" id="KW-0238">DNA-binding</keyword>
<dbReference type="InterPro" id="IPR037923">
    <property type="entry name" value="HTH-like"/>
</dbReference>
<evidence type="ECO:0000313" key="6">
    <source>
        <dbReference type="Proteomes" id="UP001221217"/>
    </source>
</evidence>
<name>A0AAJ1IGV0_9SPIO</name>
<dbReference type="GO" id="GO:0043565">
    <property type="term" value="F:sequence-specific DNA binding"/>
    <property type="evidence" value="ECO:0007669"/>
    <property type="project" value="InterPro"/>
</dbReference>
<dbReference type="Pfam" id="PF02311">
    <property type="entry name" value="AraC_binding"/>
    <property type="match status" value="1"/>
</dbReference>
<dbReference type="PROSITE" id="PS01124">
    <property type="entry name" value="HTH_ARAC_FAMILY_2"/>
    <property type="match status" value="1"/>
</dbReference>